<evidence type="ECO:0000313" key="4">
    <source>
        <dbReference type="Proteomes" id="UP000319825"/>
    </source>
</evidence>
<dbReference type="AlphaFoldDB" id="A0A562IBL7"/>
<dbReference type="InterPro" id="IPR029058">
    <property type="entry name" value="AB_hydrolase_fold"/>
</dbReference>
<dbReference type="Gene3D" id="3.40.50.1820">
    <property type="entry name" value="alpha/beta hydrolase"/>
    <property type="match status" value="1"/>
</dbReference>
<evidence type="ECO:0000259" key="2">
    <source>
        <dbReference type="Pfam" id="PF00975"/>
    </source>
</evidence>
<proteinExistence type="inferred from homology"/>
<sequence length="229" mass="24917">MSLDLIVFPGAGSFGGELRAVVREFQPSAWLAHYPGRFGRDFGKPAESFTAVVKYCVAQIVRRKPNRPVLVGHSFGAYVAYAVAARLEEVGTGVVSLVVVGATAPSLLAVPETVTRSRSDLAVYLADLAPDADVSDDWRDATLDLAMQDLRLLREFVPSTYPRLRSPIRAARGDGDQLATTDGIRAWRPTTSGEFTYRVFVGGHSHVLHGSEFISWLREIGSGVEVARE</sequence>
<dbReference type="Pfam" id="PF00975">
    <property type="entry name" value="Thioesterase"/>
    <property type="match status" value="1"/>
</dbReference>
<evidence type="ECO:0000256" key="1">
    <source>
        <dbReference type="ARBA" id="ARBA00007169"/>
    </source>
</evidence>
<comment type="caution">
    <text evidence="3">The sequence shown here is derived from an EMBL/GenBank/DDBJ whole genome shotgun (WGS) entry which is preliminary data.</text>
</comment>
<gene>
    <name evidence="3" type="ORF">JD77_03011</name>
</gene>
<feature type="domain" description="Thioesterase" evidence="2">
    <location>
        <begin position="5"/>
        <end position="209"/>
    </location>
</feature>
<dbReference type="InterPro" id="IPR012223">
    <property type="entry name" value="TEII"/>
</dbReference>
<dbReference type="InterPro" id="IPR001031">
    <property type="entry name" value="Thioesterase"/>
</dbReference>
<keyword evidence="4" id="KW-1185">Reference proteome</keyword>
<dbReference type="Proteomes" id="UP000319825">
    <property type="component" value="Unassembled WGS sequence"/>
</dbReference>
<dbReference type="RefSeq" id="WP_170286446.1">
    <property type="nucleotide sequence ID" value="NZ_BAAATQ010000084.1"/>
</dbReference>
<dbReference type="PANTHER" id="PTHR11487">
    <property type="entry name" value="THIOESTERASE"/>
    <property type="match status" value="1"/>
</dbReference>
<organism evidence="3 4">
    <name type="scientific">Micromonospora olivasterospora</name>
    <dbReference type="NCBI Taxonomy" id="1880"/>
    <lineage>
        <taxon>Bacteria</taxon>
        <taxon>Bacillati</taxon>
        <taxon>Actinomycetota</taxon>
        <taxon>Actinomycetes</taxon>
        <taxon>Micromonosporales</taxon>
        <taxon>Micromonosporaceae</taxon>
        <taxon>Micromonospora</taxon>
    </lineage>
</organism>
<dbReference type="PANTHER" id="PTHR11487:SF0">
    <property type="entry name" value="S-ACYL FATTY ACID SYNTHASE THIOESTERASE, MEDIUM CHAIN"/>
    <property type="match status" value="1"/>
</dbReference>
<reference evidence="3 4" key="1">
    <citation type="submission" date="2019-07" db="EMBL/GenBank/DDBJ databases">
        <title>R&amp;d 2014.</title>
        <authorList>
            <person name="Klenk H.-P."/>
        </authorList>
    </citation>
    <scope>NUCLEOTIDE SEQUENCE [LARGE SCALE GENOMIC DNA]</scope>
    <source>
        <strain evidence="3 4">DSM 43868</strain>
    </source>
</reference>
<dbReference type="EMBL" id="VLKE01000001">
    <property type="protein sequence ID" value="TWH68024.1"/>
    <property type="molecule type" value="Genomic_DNA"/>
</dbReference>
<evidence type="ECO:0000313" key="3">
    <source>
        <dbReference type="EMBL" id="TWH68024.1"/>
    </source>
</evidence>
<dbReference type="SUPFAM" id="SSF53474">
    <property type="entry name" value="alpha/beta-Hydrolases"/>
    <property type="match status" value="1"/>
</dbReference>
<name>A0A562IBL7_MICOL</name>
<protein>
    <submittedName>
        <fullName evidence="3">Pyochelin biosynthetic protein PchC</fullName>
    </submittedName>
</protein>
<dbReference type="GO" id="GO:0008610">
    <property type="term" value="P:lipid biosynthetic process"/>
    <property type="evidence" value="ECO:0007669"/>
    <property type="project" value="TreeGrafter"/>
</dbReference>
<accession>A0A562IBL7</accession>
<comment type="similarity">
    <text evidence="1">Belongs to the thioesterase family.</text>
</comment>